<keyword evidence="1" id="KW-0472">Membrane</keyword>
<evidence type="ECO:0000313" key="2">
    <source>
        <dbReference type="EMBL" id="SDY15425.1"/>
    </source>
</evidence>
<keyword evidence="1" id="KW-1133">Transmembrane helix</keyword>
<reference evidence="2 3" key="1">
    <citation type="submission" date="2016-10" db="EMBL/GenBank/DDBJ databases">
        <authorList>
            <person name="de Groot N.N."/>
        </authorList>
    </citation>
    <scope>NUCLEOTIDE SEQUENCE [LARGE SCALE GENOMIC DNA]</scope>
    <source>
        <strain evidence="2 3">DSM 24956</strain>
    </source>
</reference>
<dbReference type="AlphaFoldDB" id="A0A1H3HJM9"/>
<evidence type="ECO:0000313" key="3">
    <source>
        <dbReference type="Proteomes" id="UP000199595"/>
    </source>
</evidence>
<sequence>MYTKRLINKKIEHLSTNEIFEIIDSSNDFDKIKSVKSELKQRSLNNEEMIIAKKEYENYKTLKKNRKNEILTISEWLSFFFIIFKMGRYFSPSESFTDSELERFILYGYETKYKQAIYAKRLGIIFFFLIIPLWIFIIGKWI</sequence>
<dbReference type="RefSeq" id="WP_090126774.1">
    <property type="nucleotide sequence ID" value="NZ_FNNJ01000042.1"/>
</dbReference>
<dbReference type="OrthoDB" id="1164924at2"/>
<name>A0A1H3HJM9_9FLAO</name>
<gene>
    <name evidence="2" type="ORF">SAMN05444411_1422</name>
</gene>
<protein>
    <submittedName>
        <fullName evidence="2">Uncharacterized protein</fullName>
    </submittedName>
</protein>
<keyword evidence="1" id="KW-0812">Transmembrane</keyword>
<evidence type="ECO:0000256" key="1">
    <source>
        <dbReference type="SAM" id="Phobius"/>
    </source>
</evidence>
<dbReference type="Proteomes" id="UP000199595">
    <property type="component" value="Unassembled WGS sequence"/>
</dbReference>
<feature type="transmembrane region" description="Helical" evidence="1">
    <location>
        <begin position="122"/>
        <end position="139"/>
    </location>
</feature>
<dbReference type="EMBL" id="FNNJ01000042">
    <property type="protein sequence ID" value="SDY15425.1"/>
    <property type="molecule type" value="Genomic_DNA"/>
</dbReference>
<accession>A0A1H3HJM9</accession>
<keyword evidence="3" id="KW-1185">Reference proteome</keyword>
<proteinExistence type="predicted"/>
<organism evidence="2 3">
    <name type="scientific">Lutibacter oricola</name>
    <dbReference type="NCBI Taxonomy" id="762486"/>
    <lineage>
        <taxon>Bacteria</taxon>
        <taxon>Pseudomonadati</taxon>
        <taxon>Bacteroidota</taxon>
        <taxon>Flavobacteriia</taxon>
        <taxon>Flavobacteriales</taxon>
        <taxon>Flavobacteriaceae</taxon>
        <taxon>Lutibacter</taxon>
    </lineage>
</organism>